<protein>
    <submittedName>
        <fullName evidence="2">Uncharacterized protein</fullName>
    </submittedName>
</protein>
<dbReference type="EMBL" id="KZ993322">
    <property type="protein sequence ID" value="RKP05005.1"/>
    <property type="molecule type" value="Genomic_DNA"/>
</dbReference>
<feature type="non-terminal residue" evidence="2">
    <location>
        <position position="213"/>
    </location>
</feature>
<accession>A0A4P9XH59</accession>
<evidence type="ECO:0000313" key="2">
    <source>
        <dbReference type="EMBL" id="RKP05005.1"/>
    </source>
</evidence>
<feature type="region of interest" description="Disordered" evidence="1">
    <location>
        <begin position="1"/>
        <end position="70"/>
    </location>
</feature>
<keyword evidence="3" id="KW-1185">Reference proteome</keyword>
<evidence type="ECO:0000313" key="3">
    <source>
        <dbReference type="Proteomes" id="UP000271241"/>
    </source>
</evidence>
<gene>
    <name evidence="2" type="ORF">THASP1DRAFT_33171</name>
</gene>
<dbReference type="Proteomes" id="UP000271241">
    <property type="component" value="Unassembled WGS sequence"/>
</dbReference>
<reference evidence="3" key="1">
    <citation type="journal article" date="2018" name="Nat. Microbiol.">
        <title>Leveraging single-cell genomics to expand the fungal tree of life.</title>
        <authorList>
            <person name="Ahrendt S.R."/>
            <person name="Quandt C.A."/>
            <person name="Ciobanu D."/>
            <person name="Clum A."/>
            <person name="Salamov A."/>
            <person name="Andreopoulos B."/>
            <person name="Cheng J.F."/>
            <person name="Woyke T."/>
            <person name="Pelin A."/>
            <person name="Henrissat B."/>
            <person name="Reynolds N.K."/>
            <person name="Benny G.L."/>
            <person name="Smith M.E."/>
            <person name="James T.Y."/>
            <person name="Grigoriev I.V."/>
        </authorList>
    </citation>
    <scope>NUCLEOTIDE SEQUENCE [LARGE SCALE GENOMIC DNA]</scope>
    <source>
        <strain evidence="3">RSA 1356</strain>
    </source>
</reference>
<feature type="compositionally biased region" description="Polar residues" evidence="1">
    <location>
        <begin position="60"/>
        <end position="70"/>
    </location>
</feature>
<evidence type="ECO:0000256" key="1">
    <source>
        <dbReference type="SAM" id="MobiDB-lite"/>
    </source>
</evidence>
<name>A0A4P9XH59_9FUNG</name>
<organism evidence="2 3">
    <name type="scientific">Thamnocephalis sphaerospora</name>
    <dbReference type="NCBI Taxonomy" id="78915"/>
    <lineage>
        <taxon>Eukaryota</taxon>
        <taxon>Fungi</taxon>
        <taxon>Fungi incertae sedis</taxon>
        <taxon>Zoopagomycota</taxon>
        <taxon>Zoopagomycotina</taxon>
        <taxon>Zoopagomycetes</taxon>
        <taxon>Zoopagales</taxon>
        <taxon>Sigmoideomycetaceae</taxon>
        <taxon>Thamnocephalis</taxon>
    </lineage>
</organism>
<proteinExistence type="predicted"/>
<dbReference type="AlphaFoldDB" id="A0A4P9XH59"/>
<sequence length="213" mass="22372">MSSTSTPARSHQEATEADALLAPDTSEDAGLNKVAHRLEAQAQASNTPPVPRVDAAVTSGHGSNADSSTFREAAHATMSLDAPPMDTQLSQPQPTVLQYHGLPLLAEEADMDQVATAETEHSPLINVIEPTVAPVAIGERSYTATSTTSDVDADSLHAAQYRRHVARSSVDSEKLRTAIVASFAERGVTEHDVDDSIEDDGSKGVLAIAHASN</sequence>